<dbReference type="InterPro" id="IPR037171">
    <property type="entry name" value="NagB/RpiA_transferase-like"/>
</dbReference>
<evidence type="ECO:0000256" key="4">
    <source>
        <dbReference type="ARBA" id="ARBA00010662"/>
    </source>
</evidence>
<dbReference type="Gene3D" id="3.40.50.1360">
    <property type="match status" value="1"/>
</dbReference>
<dbReference type="EC" id="3.1.1.31" evidence="5 7"/>
<keyword evidence="7" id="KW-0378">Hydrolase</keyword>
<name>A0A1I4H2Z4_9GAMM</name>
<evidence type="ECO:0000313" key="9">
    <source>
        <dbReference type="EMBL" id="SFL36599.1"/>
    </source>
</evidence>
<dbReference type="Pfam" id="PF01182">
    <property type="entry name" value="Glucosamine_iso"/>
    <property type="match status" value="1"/>
</dbReference>
<evidence type="ECO:0000259" key="8">
    <source>
        <dbReference type="Pfam" id="PF01182"/>
    </source>
</evidence>
<feature type="domain" description="Glucosamine/galactosamine-6-phosphate isomerase" evidence="8">
    <location>
        <begin position="20"/>
        <end position="235"/>
    </location>
</feature>
<comment type="similarity">
    <text evidence="4 7">Belongs to the glucosamine/galactosamine-6-phosphate isomerase family. 6-phosphogluconolactonase subfamily.</text>
</comment>
<evidence type="ECO:0000256" key="1">
    <source>
        <dbReference type="ARBA" id="ARBA00000832"/>
    </source>
</evidence>
<comment type="pathway">
    <text evidence="3 7">Carbohydrate degradation; pentose phosphate pathway; D-ribulose 5-phosphate from D-glucose 6-phosphate (oxidative stage): step 2/3.</text>
</comment>
<accession>A0A1I4H2Z4</accession>
<evidence type="ECO:0000256" key="5">
    <source>
        <dbReference type="ARBA" id="ARBA00013198"/>
    </source>
</evidence>
<dbReference type="Proteomes" id="UP000199579">
    <property type="component" value="Unassembled WGS sequence"/>
</dbReference>
<gene>
    <name evidence="7" type="primary">pgl</name>
    <name evidence="9" type="ORF">SAMN04244574_04096</name>
</gene>
<reference evidence="9 10" key="1">
    <citation type="submission" date="2016-10" db="EMBL/GenBank/DDBJ databases">
        <authorList>
            <person name="de Groot N.N."/>
        </authorList>
    </citation>
    <scope>NUCLEOTIDE SEQUENCE [LARGE SCALE GENOMIC DNA]</scope>
    <source>
        <strain evidence="9 10">DSM 381</strain>
    </source>
</reference>
<dbReference type="SUPFAM" id="SSF100950">
    <property type="entry name" value="NagB/RpiA/CoA transferase-like"/>
    <property type="match status" value="1"/>
</dbReference>
<comment type="function">
    <text evidence="2 7">Hydrolysis of 6-phosphogluconolactone to 6-phosphogluconate.</text>
</comment>
<organism evidence="9 10">
    <name type="scientific">Azotobacter beijerinckii</name>
    <dbReference type="NCBI Taxonomy" id="170623"/>
    <lineage>
        <taxon>Bacteria</taxon>
        <taxon>Pseudomonadati</taxon>
        <taxon>Pseudomonadota</taxon>
        <taxon>Gammaproteobacteria</taxon>
        <taxon>Pseudomonadales</taxon>
        <taxon>Pseudomonadaceae</taxon>
        <taxon>Azotobacter</taxon>
    </lineage>
</organism>
<dbReference type="InterPro" id="IPR005900">
    <property type="entry name" value="6-phosphogluconolactonase_DevB"/>
</dbReference>
<dbReference type="GO" id="GO:0005975">
    <property type="term" value="P:carbohydrate metabolic process"/>
    <property type="evidence" value="ECO:0007669"/>
    <property type="project" value="UniProtKB-UniRule"/>
</dbReference>
<proteinExistence type="inferred from homology"/>
<evidence type="ECO:0000256" key="2">
    <source>
        <dbReference type="ARBA" id="ARBA00002681"/>
    </source>
</evidence>
<dbReference type="PANTHER" id="PTHR11054:SF0">
    <property type="entry name" value="6-PHOSPHOGLUCONOLACTONASE"/>
    <property type="match status" value="1"/>
</dbReference>
<dbReference type="EMBL" id="FOSX01000105">
    <property type="protein sequence ID" value="SFL36599.1"/>
    <property type="molecule type" value="Genomic_DNA"/>
</dbReference>
<evidence type="ECO:0000313" key="10">
    <source>
        <dbReference type="Proteomes" id="UP000199579"/>
    </source>
</evidence>
<comment type="catalytic activity">
    <reaction evidence="1 7">
        <text>6-phospho-D-glucono-1,5-lactone + H2O = 6-phospho-D-gluconate + H(+)</text>
        <dbReference type="Rhea" id="RHEA:12556"/>
        <dbReference type="ChEBI" id="CHEBI:15377"/>
        <dbReference type="ChEBI" id="CHEBI:15378"/>
        <dbReference type="ChEBI" id="CHEBI:57955"/>
        <dbReference type="ChEBI" id="CHEBI:58759"/>
        <dbReference type="EC" id="3.1.1.31"/>
    </reaction>
</comment>
<dbReference type="InterPro" id="IPR006148">
    <property type="entry name" value="Glc/Gal-6P_isomerase"/>
</dbReference>
<dbReference type="NCBIfam" id="TIGR01198">
    <property type="entry name" value="pgl"/>
    <property type="match status" value="1"/>
</dbReference>
<evidence type="ECO:0000256" key="6">
    <source>
        <dbReference type="ARBA" id="ARBA00020337"/>
    </source>
</evidence>
<evidence type="ECO:0000256" key="7">
    <source>
        <dbReference type="RuleBase" id="RU365095"/>
    </source>
</evidence>
<evidence type="ECO:0000256" key="3">
    <source>
        <dbReference type="ARBA" id="ARBA00004961"/>
    </source>
</evidence>
<dbReference type="UniPathway" id="UPA00115">
    <property type="reaction ID" value="UER00409"/>
</dbReference>
<dbReference type="GO" id="GO:0017057">
    <property type="term" value="F:6-phosphogluconolactonase activity"/>
    <property type="evidence" value="ECO:0007669"/>
    <property type="project" value="UniProtKB-UniRule"/>
</dbReference>
<dbReference type="InterPro" id="IPR039104">
    <property type="entry name" value="6PGL"/>
</dbReference>
<dbReference type="RefSeq" id="WP_090943668.1">
    <property type="nucleotide sequence ID" value="NZ_FOSX01000105.1"/>
</dbReference>
<dbReference type="AlphaFoldDB" id="A0A1I4H2Z4"/>
<dbReference type="PANTHER" id="PTHR11054">
    <property type="entry name" value="6-PHOSPHOGLUCONOLACTONASE"/>
    <property type="match status" value="1"/>
</dbReference>
<protein>
    <recommendedName>
        <fullName evidence="6 7">6-phosphogluconolactonase</fullName>
        <shortName evidence="7">6PGL</shortName>
        <ecNumber evidence="5 7">3.1.1.31</ecNumber>
    </recommendedName>
</protein>
<dbReference type="GO" id="GO:0006098">
    <property type="term" value="P:pentose-phosphate shunt"/>
    <property type="evidence" value="ECO:0007669"/>
    <property type="project" value="UniProtKB-UniPathway"/>
</dbReference>
<dbReference type="CDD" id="cd01400">
    <property type="entry name" value="6PGL"/>
    <property type="match status" value="1"/>
</dbReference>
<sequence>MAISELDLPAGVLARTLADGTVLAEGLADRVAEVLRQAIEADGQASLLVSGGRSPIPFFEALSARELDWQRVQVGLVDERWVAPDQDGSNEALVRRHLLQGPAAAATFLGLYQPAASLEEAARLAGRALAALKRPIDAVVLGMGEDGHTASLFPGSPNLALALAGTCAEPCMAMLAPVAPHPRISLTWPLLARARLRCLAIQGPAKLETLRQALRADPLRMPIRAFLGDGLEIHWSP</sequence>